<sequence>MSSMFYVDARGKIPDPDIREMKEVVWVGLNCSLDLVPPKAWDYINRFSYHTHTAPTNSEGWFEDMEYAWRPDWDQHDRFFRAWIPVIKGGPDELKGLWYMSRLLNSRRVAPNPQDKWLIPNPLQEKIVADLRMAETIVEGIASKYPFFGKVPKPPPFYCDSLYRARETQKEACSLLASAVRSMLEHLGFIYWRISTDPDWKRDLTNYIIRAVEDFRLDQFGKHGVLLHLARDWKEMNIPLFLKHEVPIAYPWTLHERVDMRFACLAPSVLAALKEKKRSLAGEGNIEFSDFVCASESFEAANSYTIYLDDPVIDRIEDKKKLIIPRKATKVMKDFPHWAARPINNKKLVNYYRQRYQYDIVGGVVIFWRFRPVAPVGSSDSVAIDWMEQDREDAGSEGEFDDEEEDDDLEGLEAIERIREVYKGSYAPRPGQFFDQETGRELSKPYRGNDCFIQLHEALSAKIPAAPSSQAFRGPHEMVEDLARRIREDDLLPMEVDPVGTPSSTPTELGSHSVAEKAPQDVAPLTTSSFTVTTSLIDRLSDFSGSAFDFPDPESSVDDGVTSSSLTTSSARTSHRGGGPSLLSRLSDPGNFPRSQNPSSERPGPSSGKPQPGVKAPPTAPRGMRSGNEQRQLPSTIPSQGPSNSEAAVLTSKSAGKKPLRSRPSTSRTRSASPDPSRRSRSLRPRPRSPSPLLVAANLPAQQKTKLEAWVSHAKGLVLPKAFRDFPPDYYWDNHFLNYAYLVLPTNEARVKLRVICCVKNIVDVRDLLNEMVLRGISHRLAIPLKSLDKFAAGELSMADRVLAKSIYEVGTSPDPPLEYGRGGPVFATAYHNRMRRILALPHARCLAARGGICAWLAWTYEPGLIDAYTSGPSIQTTRFVRGWNDTEMEEPAFIWADELSASELDGLLGHVVDPSGNVDRWVWPPDSILREFCDHYDGELSENLDRALKVVQKEVNNKDTLRARSRSQWYQFFRKGNRTAAGPSSELAQAHTADREARYDDEEDRMDRLFVDRWERLPVLDIALPGRLA</sequence>
<gene>
    <name evidence="2" type="ORF">R3P38DRAFT_3221667</name>
</gene>
<dbReference type="Proteomes" id="UP001362999">
    <property type="component" value="Unassembled WGS sequence"/>
</dbReference>
<evidence type="ECO:0000313" key="3">
    <source>
        <dbReference type="Proteomes" id="UP001362999"/>
    </source>
</evidence>
<name>A0AAW0A070_9AGAR</name>
<reference evidence="2 3" key="1">
    <citation type="journal article" date="2024" name="J Genomics">
        <title>Draft genome sequencing and assembly of Favolaschia claudopus CIRM-BRFM 2984 isolated from oak limbs.</title>
        <authorList>
            <person name="Navarro D."/>
            <person name="Drula E."/>
            <person name="Chaduli D."/>
            <person name="Cazenave R."/>
            <person name="Ahrendt S."/>
            <person name="Wang J."/>
            <person name="Lipzen A."/>
            <person name="Daum C."/>
            <person name="Barry K."/>
            <person name="Grigoriev I.V."/>
            <person name="Favel A."/>
            <person name="Rosso M.N."/>
            <person name="Martin F."/>
        </authorList>
    </citation>
    <scope>NUCLEOTIDE SEQUENCE [LARGE SCALE GENOMIC DNA]</scope>
    <source>
        <strain evidence="2 3">CIRM-BRFM 2984</strain>
    </source>
</reference>
<feature type="region of interest" description="Disordered" evidence="1">
    <location>
        <begin position="981"/>
        <end position="1000"/>
    </location>
</feature>
<feature type="compositionally biased region" description="Low complexity" evidence="1">
    <location>
        <begin position="662"/>
        <end position="675"/>
    </location>
</feature>
<feature type="region of interest" description="Disordered" evidence="1">
    <location>
        <begin position="551"/>
        <end position="695"/>
    </location>
</feature>
<proteinExistence type="predicted"/>
<comment type="caution">
    <text evidence="2">The sequence shown here is derived from an EMBL/GenBank/DDBJ whole genome shotgun (WGS) entry which is preliminary data.</text>
</comment>
<feature type="compositionally biased region" description="Polar residues" evidence="1">
    <location>
        <begin position="627"/>
        <end position="654"/>
    </location>
</feature>
<dbReference type="EMBL" id="JAWWNJ010000096">
    <property type="protein sequence ID" value="KAK6996621.1"/>
    <property type="molecule type" value="Genomic_DNA"/>
</dbReference>
<feature type="compositionally biased region" description="Low complexity" evidence="1">
    <location>
        <begin position="558"/>
        <end position="572"/>
    </location>
</feature>
<keyword evidence="3" id="KW-1185">Reference proteome</keyword>
<evidence type="ECO:0000256" key="1">
    <source>
        <dbReference type="SAM" id="MobiDB-lite"/>
    </source>
</evidence>
<feature type="region of interest" description="Disordered" evidence="1">
    <location>
        <begin position="489"/>
        <end position="520"/>
    </location>
</feature>
<protein>
    <submittedName>
        <fullName evidence="2">Uncharacterized protein</fullName>
    </submittedName>
</protein>
<evidence type="ECO:0000313" key="2">
    <source>
        <dbReference type="EMBL" id="KAK6996621.1"/>
    </source>
</evidence>
<accession>A0AAW0A070</accession>
<dbReference type="AlphaFoldDB" id="A0AAW0A070"/>
<organism evidence="2 3">
    <name type="scientific">Favolaschia claudopus</name>
    <dbReference type="NCBI Taxonomy" id="2862362"/>
    <lineage>
        <taxon>Eukaryota</taxon>
        <taxon>Fungi</taxon>
        <taxon>Dikarya</taxon>
        <taxon>Basidiomycota</taxon>
        <taxon>Agaricomycotina</taxon>
        <taxon>Agaricomycetes</taxon>
        <taxon>Agaricomycetidae</taxon>
        <taxon>Agaricales</taxon>
        <taxon>Marasmiineae</taxon>
        <taxon>Mycenaceae</taxon>
        <taxon>Favolaschia</taxon>
    </lineage>
</organism>
<feature type="compositionally biased region" description="Polar residues" evidence="1">
    <location>
        <begin position="501"/>
        <end position="510"/>
    </location>
</feature>